<evidence type="ECO:0000313" key="3">
    <source>
        <dbReference type="Proteomes" id="UP001230504"/>
    </source>
</evidence>
<feature type="domain" description="Oxidoreductase molybdopterin-binding" evidence="1">
    <location>
        <begin position="1"/>
        <end position="92"/>
    </location>
</feature>
<name>A0AAD8PR87_9PEZI</name>
<dbReference type="InterPro" id="IPR036374">
    <property type="entry name" value="OxRdtase_Mopterin-bd_sf"/>
</dbReference>
<dbReference type="AlphaFoldDB" id="A0AAD8PR87"/>
<dbReference type="Gene3D" id="3.90.420.10">
    <property type="entry name" value="Oxidoreductase, molybdopterin-binding domain"/>
    <property type="match status" value="1"/>
</dbReference>
<protein>
    <recommendedName>
        <fullName evidence="1">Oxidoreductase molybdopterin-binding domain-containing protein</fullName>
    </recommendedName>
</protein>
<dbReference type="EMBL" id="JAHLJV010000076">
    <property type="protein sequence ID" value="KAK1574413.1"/>
    <property type="molecule type" value="Genomic_DNA"/>
</dbReference>
<evidence type="ECO:0000259" key="1">
    <source>
        <dbReference type="Pfam" id="PF00174"/>
    </source>
</evidence>
<gene>
    <name evidence="2" type="ORF">LY79DRAFT_486578</name>
</gene>
<feature type="non-terminal residue" evidence="2">
    <location>
        <position position="101"/>
    </location>
</feature>
<dbReference type="GeneID" id="85437536"/>
<keyword evidence="3" id="KW-1185">Reference proteome</keyword>
<comment type="caution">
    <text evidence="2">The sequence shown here is derived from an EMBL/GenBank/DDBJ whole genome shotgun (WGS) entry which is preliminary data.</text>
</comment>
<dbReference type="RefSeq" id="XP_060409940.1">
    <property type="nucleotide sequence ID" value="XM_060553296.1"/>
</dbReference>
<proteinExistence type="predicted"/>
<accession>A0AAD8PR87</accession>
<sequence>PFELCLDQLKHLWRKPVAAFHECYGSPLNPPNNEVRRVGNVAWIGVPLFHLLALARPLREAAYLWYSGLDRGTFGGIVADGYRKDLPIEKGLARKSLSRMR</sequence>
<evidence type="ECO:0000313" key="2">
    <source>
        <dbReference type="EMBL" id="KAK1574413.1"/>
    </source>
</evidence>
<feature type="non-terminal residue" evidence="2">
    <location>
        <position position="1"/>
    </location>
</feature>
<dbReference type="Pfam" id="PF00174">
    <property type="entry name" value="Oxidored_molyb"/>
    <property type="match status" value="1"/>
</dbReference>
<reference evidence="2" key="1">
    <citation type="submission" date="2021-06" db="EMBL/GenBank/DDBJ databases">
        <title>Comparative genomics, transcriptomics and evolutionary studies reveal genomic signatures of adaptation to plant cell wall in hemibiotrophic fungi.</title>
        <authorList>
            <consortium name="DOE Joint Genome Institute"/>
            <person name="Baroncelli R."/>
            <person name="Diaz J.F."/>
            <person name="Benocci T."/>
            <person name="Peng M."/>
            <person name="Battaglia E."/>
            <person name="Haridas S."/>
            <person name="Andreopoulos W."/>
            <person name="Labutti K."/>
            <person name="Pangilinan J."/>
            <person name="Floch G.L."/>
            <person name="Makela M.R."/>
            <person name="Henrissat B."/>
            <person name="Grigoriev I.V."/>
            <person name="Crouch J.A."/>
            <person name="De Vries R.P."/>
            <person name="Sukno S.A."/>
            <person name="Thon M.R."/>
        </authorList>
    </citation>
    <scope>NUCLEOTIDE SEQUENCE</scope>
    <source>
        <strain evidence="2">CBS 125086</strain>
    </source>
</reference>
<dbReference type="InterPro" id="IPR000572">
    <property type="entry name" value="OxRdtase_Mopterin-bd_dom"/>
</dbReference>
<dbReference type="Proteomes" id="UP001230504">
    <property type="component" value="Unassembled WGS sequence"/>
</dbReference>
<organism evidence="2 3">
    <name type="scientific">Colletotrichum navitas</name>
    <dbReference type="NCBI Taxonomy" id="681940"/>
    <lineage>
        <taxon>Eukaryota</taxon>
        <taxon>Fungi</taxon>
        <taxon>Dikarya</taxon>
        <taxon>Ascomycota</taxon>
        <taxon>Pezizomycotina</taxon>
        <taxon>Sordariomycetes</taxon>
        <taxon>Hypocreomycetidae</taxon>
        <taxon>Glomerellales</taxon>
        <taxon>Glomerellaceae</taxon>
        <taxon>Colletotrichum</taxon>
        <taxon>Colletotrichum graminicola species complex</taxon>
    </lineage>
</organism>
<dbReference type="SUPFAM" id="SSF56524">
    <property type="entry name" value="Oxidoreductase molybdopterin-binding domain"/>
    <property type="match status" value="1"/>
</dbReference>